<gene>
    <name evidence="2" type="ORF">V5O48_008675</name>
</gene>
<feature type="region of interest" description="Disordered" evidence="1">
    <location>
        <begin position="1"/>
        <end position="20"/>
    </location>
</feature>
<comment type="caution">
    <text evidence="2">The sequence shown here is derived from an EMBL/GenBank/DDBJ whole genome shotgun (WGS) entry which is preliminary data.</text>
</comment>
<dbReference type="EMBL" id="JBAHYK010000521">
    <property type="protein sequence ID" value="KAL0573282.1"/>
    <property type="molecule type" value="Genomic_DNA"/>
</dbReference>
<evidence type="ECO:0000313" key="2">
    <source>
        <dbReference type="EMBL" id="KAL0573282.1"/>
    </source>
</evidence>
<sequence length="172" mass="19431">MAKTKTSATNATKSADEQTDSRPRRLVVFAYPPYLLRLRHRHRIPPATGEVRAIIIDFDLAERKDPIDLVNTSSLPGINYSSGLIRICQGTKLYMPTMVLKSEDDLSGDVLPFHDHLDDLESSSRVLIDIYPSLQGFDQCLTMHSDIKEWLTQNDRMPSGDWGIAFQFEGHA</sequence>
<protein>
    <submittedName>
        <fullName evidence="2">Uncharacterized protein</fullName>
    </submittedName>
</protein>
<dbReference type="Proteomes" id="UP001465976">
    <property type="component" value="Unassembled WGS sequence"/>
</dbReference>
<proteinExistence type="predicted"/>
<keyword evidence="3" id="KW-1185">Reference proteome</keyword>
<feature type="compositionally biased region" description="Low complexity" evidence="1">
    <location>
        <begin position="1"/>
        <end position="13"/>
    </location>
</feature>
<name>A0ABR3FDB6_9AGAR</name>
<evidence type="ECO:0000256" key="1">
    <source>
        <dbReference type="SAM" id="MobiDB-lite"/>
    </source>
</evidence>
<reference evidence="2 3" key="1">
    <citation type="submission" date="2024-02" db="EMBL/GenBank/DDBJ databases">
        <title>A draft genome for the cacao thread blight pathogen Marasmius crinis-equi.</title>
        <authorList>
            <person name="Cohen S.P."/>
            <person name="Baruah I.K."/>
            <person name="Amoako-Attah I."/>
            <person name="Bukari Y."/>
            <person name="Meinhardt L.W."/>
            <person name="Bailey B.A."/>
        </authorList>
    </citation>
    <scope>NUCLEOTIDE SEQUENCE [LARGE SCALE GENOMIC DNA]</scope>
    <source>
        <strain evidence="2 3">GH-76</strain>
    </source>
</reference>
<accession>A0ABR3FDB6</accession>
<organism evidence="2 3">
    <name type="scientific">Marasmius crinis-equi</name>
    <dbReference type="NCBI Taxonomy" id="585013"/>
    <lineage>
        <taxon>Eukaryota</taxon>
        <taxon>Fungi</taxon>
        <taxon>Dikarya</taxon>
        <taxon>Basidiomycota</taxon>
        <taxon>Agaricomycotina</taxon>
        <taxon>Agaricomycetes</taxon>
        <taxon>Agaricomycetidae</taxon>
        <taxon>Agaricales</taxon>
        <taxon>Marasmiineae</taxon>
        <taxon>Marasmiaceae</taxon>
        <taxon>Marasmius</taxon>
    </lineage>
</organism>
<evidence type="ECO:0000313" key="3">
    <source>
        <dbReference type="Proteomes" id="UP001465976"/>
    </source>
</evidence>